<dbReference type="EMBL" id="JAJSOF020000017">
    <property type="protein sequence ID" value="KAJ4440638.1"/>
    <property type="molecule type" value="Genomic_DNA"/>
</dbReference>
<dbReference type="PANTHER" id="PTHR45749:SF28">
    <property type="entry name" value="ZINC FINGER MYM-TYPE PROTEIN 1-LIKE-RELATED"/>
    <property type="match status" value="1"/>
</dbReference>
<evidence type="ECO:0000313" key="1">
    <source>
        <dbReference type="EMBL" id="KAJ4440638.1"/>
    </source>
</evidence>
<name>A0ABQ8T2F8_PERAM</name>
<protein>
    <recommendedName>
        <fullName evidence="3">DUF4371 domain-containing protein</fullName>
    </recommendedName>
</protein>
<dbReference type="Proteomes" id="UP001148838">
    <property type="component" value="Unassembled WGS sequence"/>
</dbReference>
<sequence>MKEATLFKGTSKDIQNDLLQCMLEVYHEKVKEEIGKADYVSVIADETTGVSSLTQTVIVLRYLSSNGKPVERF</sequence>
<evidence type="ECO:0000313" key="2">
    <source>
        <dbReference type="Proteomes" id="UP001148838"/>
    </source>
</evidence>
<gene>
    <name evidence="1" type="ORF">ANN_08785</name>
</gene>
<evidence type="ECO:0008006" key="3">
    <source>
        <dbReference type="Google" id="ProtNLM"/>
    </source>
</evidence>
<dbReference type="PANTHER" id="PTHR45749">
    <property type="match status" value="1"/>
</dbReference>
<accession>A0ABQ8T2F8</accession>
<organism evidence="1 2">
    <name type="scientific">Periplaneta americana</name>
    <name type="common">American cockroach</name>
    <name type="synonym">Blatta americana</name>
    <dbReference type="NCBI Taxonomy" id="6978"/>
    <lineage>
        <taxon>Eukaryota</taxon>
        <taxon>Metazoa</taxon>
        <taxon>Ecdysozoa</taxon>
        <taxon>Arthropoda</taxon>
        <taxon>Hexapoda</taxon>
        <taxon>Insecta</taxon>
        <taxon>Pterygota</taxon>
        <taxon>Neoptera</taxon>
        <taxon>Polyneoptera</taxon>
        <taxon>Dictyoptera</taxon>
        <taxon>Blattodea</taxon>
        <taxon>Blattoidea</taxon>
        <taxon>Blattidae</taxon>
        <taxon>Blattinae</taxon>
        <taxon>Periplaneta</taxon>
    </lineage>
</organism>
<reference evidence="1 2" key="1">
    <citation type="journal article" date="2022" name="Allergy">
        <title>Genome assembly and annotation of Periplaneta americana reveal a comprehensive cockroach allergen profile.</title>
        <authorList>
            <person name="Wang L."/>
            <person name="Xiong Q."/>
            <person name="Saelim N."/>
            <person name="Wang L."/>
            <person name="Nong W."/>
            <person name="Wan A.T."/>
            <person name="Shi M."/>
            <person name="Liu X."/>
            <person name="Cao Q."/>
            <person name="Hui J.H.L."/>
            <person name="Sookrung N."/>
            <person name="Leung T.F."/>
            <person name="Tungtrongchitr A."/>
            <person name="Tsui S.K.W."/>
        </authorList>
    </citation>
    <scope>NUCLEOTIDE SEQUENCE [LARGE SCALE GENOMIC DNA]</scope>
    <source>
        <strain evidence="1">PWHHKU_190912</strain>
    </source>
</reference>
<proteinExistence type="predicted"/>
<comment type="caution">
    <text evidence="1">The sequence shown here is derived from an EMBL/GenBank/DDBJ whole genome shotgun (WGS) entry which is preliminary data.</text>
</comment>
<keyword evidence="2" id="KW-1185">Reference proteome</keyword>